<reference evidence="2" key="1">
    <citation type="submission" date="2023-03" db="EMBL/GenBank/DDBJ databases">
        <authorList>
            <person name="Steffen K."/>
            <person name="Cardenas P."/>
        </authorList>
    </citation>
    <scope>NUCLEOTIDE SEQUENCE</scope>
</reference>
<dbReference type="Proteomes" id="UP001174909">
    <property type="component" value="Unassembled WGS sequence"/>
</dbReference>
<evidence type="ECO:0008006" key="4">
    <source>
        <dbReference type="Google" id="ProtNLM"/>
    </source>
</evidence>
<protein>
    <recommendedName>
        <fullName evidence="4">LamG-like jellyroll fold domain-containing protein</fullName>
    </recommendedName>
</protein>
<dbReference type="EMBL" id="CASHTH010003475">
    <property type="protein sequence ID" value="CAI8045447.1"/>
    <property type="molecule type" value="Genomic_DNA"/>
</dbReference>
<name>A0AA35XC46_GEOBA</name>
<evidence type="ECO:0000256" key="1">
    <source>
        <dbReference type="SAM" id="SignalP"/>
    </source>
</evidence>
<proteinExistence type="predicted"/>
<keyword evidence="1" id="KW-0732">Signal</keyword>
<keyword evidence="3" id="KW-1185">Reference proteome</keyword>
<feature type="signal peptide" evidence="1">
    <location>
        <begin position="1"/>
        <end position="32"/>
    </location>
</feature>
<sequence length="268" mass="28813">MRITGTKSIYSIKCLFITVVVLVLLGGPSTEAEVDENTVAVWLFDEGAGDVVKDVSGNGHDGEFAGKPKWVKAEFGGGLEFPGDDSGYVVVKSTKKLELETLSIEAWVKVEESTGKWQGIVCKQQAGCGNRNYGIWVHVDQSVLHSEIGANGACGFTIDATTDITDNKWHHLAFTFDGKMGRAYVDGELEIEAPNGTTFQSADPITLGVPNLNNANGLKGIIDEIRISNVARTEAEIQEAMDVGLAAILNVEPGGKLATRWGYLKRVP</sequence>
<dbReference type="SUPFAM" id="SSF49899">
    <property type="entry name" value="Concanavalin A-like lectins/glucanases"/>
    <property type="match status" value="1"/>
</dbReference>
<dbReference type="Pfam" id="PF13385">
    <property type="entry name" value="Laminin_G_3"/>
    <property type="match status" value="1"/>
</dbReference>
<organism evidence="2 3">
    <name type="scientific">Geodia barretti</name>
    <name type="common">Barrett's horny sponge</name>
    <dbReference type="NCBI Taxonomy" id="519541"/>
    <lineage>
        <taxon>Eukaryota</taxon>
        <taxon>Metazoa</taxon>
        <taxon>Porifera</taxon>
        <taxon>Demospongiae</taxon>
        <taxon>Heteroscleromorpha</taxon>
        <taxon>Tetractinellida</taxon>
        <taxon>Astrophorina</taxon>
        <taxon>Geodiidae</taxon>
        <taxon>Geodia</taxon>
    </lineage>
</organism>
<accession>A0AA35XC46</accession>
<evidence type="ECO:0000313" key="3">
    <source>
        <dbReference type="Proteomes" id="UP001174909"/>
    </source>
</evidence>
<feature type="chain" id="PRO_5041409720" description="LamG-like jellyroll fold domain-containing protein" evidence="1">
    <location>
        <begin position="33"/>
        <end position="268"/>
    </location>
</feature>
<gene>
    <name evidence="2" type="ORF">GBAR_LOCUS25140</name>
</gene>
<dbReference type="InterPro" id="IPR013320">
    <property type="entry name" value="ConA-like_dom_sf"/>
</dbReference>
<dbReference type="Gene3D" id="2.60.120.200">
    <property type="match status" value="1"/>
</dbReference>
<dbReference type="AlphaFoldDB" id="A0AA35XC46"/>
<evidence type="ECO:0000313" key="2">
    <source>
        <dbReference type="EMBL" id="CAI8045447.1"/>
    </source>
</evidence>
<comment type="caution">
    <text evidence="2">The sequence shown here is derived from an EMBL/GenBank/DDBJ whole genome shotgun (WGS) entry which is preliminary data.</text>
</comment>